<protein>
    <submittedName>
        <fullName evidence="1">Uncharacterized protein</fullName>
    </submittedName>
</protein>
<reference evidence="1 2" key="1">
    <citation type="submission" date="2015-05" db="EMBL/GenBank/DDBJ databases">
        <authorList>
            <person name="Wang D.B."/>
            <person name="Wang M."/>
        </authorList>
    </citation>
    <scope>NUCLEOTIDE SEQUENCE [LARGE SCALE GENOMIC DNA]</scope>
    <source>
        <strain evidence="1">VL1</strain>
    </source>
</reference>
<sequence length="13" mass="1153">QQPQAGGAVAGAV</sequence>
<accession>A0A0G4MU70</accession>
<dbReference type="EMBL" id="CVQH01024983">
    <property type="protein sequence ID" value="CRK37821.1"/>
    <property type="molecule type" value="Genomic_DNA"/>
</dbReference>
<name>A0A0G4MU70_VERLO</name>
<proteinExistence type="predicted"/>
<feature type="non-terminal residue" evidence="1">
    <location>
        <position position="1"/>
    </location>
</feature>
<gene>
    <name evidence="1" type="ORF">BN1708_020369</name>
</gene>
<evidence type="ECO:0000313" key="1">
    <source>
        <dbReference type="EMBL" id="CRK37821.1"/>
    </source>
</evidence>
<dbReference type="Proteomes" id="UP000044602">
    <property type="component" value="Unassembled WGS sequence"/>
</dbReference>
<organism evidence="1 2">
    <name type="scientific">Verticillium longisporum</name>
    <name type="common">Verticillium dahliae var. longisporum</name>
    <dbReference type="NCBI Taxonomy" id="100787"/>
    <lineage>
        <taxon>Eukaryota</taxon>
        <taxon>Fungi</taxon>
        <taxon>Dikarya</taxon>
        <taxon>Ascomycota</taxon>
        <taxon>Pezizomycotina</taxon>
        <taxon>Sordariomycetes</taxon>
        <taxon>Hypocreomycetidae</taxon>
        <taxon>Glomerellales</taxon>
        <taxon>Plectosphaerellaceae</taxon>
        <taxon>Verticillium</taxon>
    </lineage>
</organism>
<evidence type="ECO:0000313" key="2">
    <source>
        <dbReference type="Proteomes" id="UP000044602"/>
    </source>
</evidence>
<keyword evidence="2" id="KW-1185">Reference proteome</keyword>